<sequence>MKKTILALTIPALFATSASAVTVYSDQGAQVDVYGRIQYDIGELKGANNEDIGGDGKARLGVNVKYNVNNDVDLIGKFESEVAAESSQNGKFNSRYAWAGFRFMGTTDLTFGKSENPFVQLSDVTDIFNLWGASAYSHNWRVDDQIRVSYADQGFDLRAAYAFADDNRTSDTVGAKNQYSLSAGYAFATGPGELGLVAAYEARNSNEVNSDEEEWGLGANFSIDGFYFGATYGETDFDAGSDERFWEVAASYNVDAWTLGAAYNNRKETQGAKDKLVDEYLLAVQYALNSKAKLYGEYVINDLSNSNDRYGVGIQYNF</sequence>
<evidence type="ECO:0000256" key="4">
    <source>
        <dbReference type="ARBA" id="ARBA00023136"/>
    </source>
</evidence>
<evidence type="ECO:0000313" key="8">
    <source>
        <dbReference type="Proteomes" id="UP000638570"/>
    </source>
</evidence>
<evidence type="ECO:0000313" key="7">
    <source>
        <dbReference type="EMBL" id="MBL1377111.1"/>
    </source>
</evidence>
<proteinExistence type="inferred from homology"/>
<dbReference type="EMBL" id="JAERTZ010000018">
    <property type="protein sequence ID" value="MBL1377111.1"/>
    <property type="molecule type" value="Genomic_DNA"/>
</dbReference>
<feature type="signal peptide" evidence="5">
    <location>
        <begin position="1"/>
        <end position="20"/>
    </location>
</feature>
<accession>A0ABS1QQF9</accession>
<dbReference type="PANTHER" id="PTHR34501:SF2">
    <property type="entry name" value="OUTER MEMBRANE PORIN F-RELATED"/>
    <property type="match status" value="1"/>
</dbReference>
<dbReference type="InterPro" id="IPR001897">
    <property type="entry name" value="Porin_gammaproteobac"/>
</dbReference>
<dbReference type="PRINTS" id="PR00183">
    <property type="entry name" value="ECOLIPORIN"/>
</dbReference>
<gene>
    <name evidence="7" type="ORF">JKV55_07170</name>
</gene>
<protein>
    <submittedName>
        <fullName evidence="7">Porin</fullName>
    </submittedName>
</protein>
<evidence type="ECO:0000259" key="6">
    <source>
        <dbReference type="Pfam" id="PF13609"/>
    </source>
</evidence>
<dbReference type="SUPFAM" id="SSF56935">
    <property type="entry name" value="Porins"/>
    <property type="match status" value="1"/>
</dbReference>
<organism evidence="7 8">
    <name type="scientific">Zobellella iuensis</name>
    <dbReference type="NCBI Taxonomy" id="2803811"/>
    <lineage>
        <taxon>Bacteria</taxon>
        <taxon>Pseudomonadati</taxon>
        <taxon>Pseudomonadota</taxon>
        <taxon>Gammaproteobacteria</taxon>
        <taxon>Aeromonadales</taxon>
        <taxon>Aeromonadaceae</taxon>
        <taxon>Zobellella</taxon>
    </lineage>
</organism>
<dbReference type="Gene3D" id="2.40.160.10">
    <property type="entry name" value="Porin"/>
    <property type="match status" value="1"/>
</dbReference>
<name>A0ABS1QQF9_9GAMM</name>
<comment type="caution">
    <text evidence="7">The sequence shown here is derived from an EMBL/GenBank/DDBJ whole genome shotgun (WGS) entry which is preliminary data.</text>
</comment>
<comment type="subcellular location">
    <subcellularLocation>
        <location evidence="1">Cell outer membrane</location>
        <topology evidence="1">Multi-pass membrane protein</topology>
    </subcellularLocation>
</comment>
<keyword evidence="3 5" id="KW-0732">Signal</keyword>
<dbReference type="RefSeq" id="WP_202083658.1">
    <property type="nucleotide sequence ID" value="NZ_JAERTZ010000018.1"/>
</dbReference>
<keyword evidence="8" id="KW-1185">Reference proteome</keyword>
<feature type="chain" id="PRO_5046070433" evidence="5">
    <location>
        <begin position="21"/>
        <end position="318"/>
    </location>
</feature>
<evidence type="ECO:0000256" key="3">
    <source>
        <dbReference type="ARBA" id="ARBA00022729"/>
    </source>
</evidence>
<comment type="similarity">
    <text evidence="2">Belongs to the Gram-negative porin family.</text>
</comment>
<evidence type="ECO:0000256" key="2">
    <source>
        <dbReference type="ARBA" id="ARBA00007539"/>
    </source>
</evidence>
<dbReference type="PANTHER" id="PTHR34501">
    <property type="entry name" value="PROTEIN YDDL-RELATED"/>
    <property type="match status" value="1"/>
</dbReference>
<evidence type="ECO:0000256" key="5">
    <source>
        <dbReference type="SAM" id="SignalP"/>
    </source>
</evidence>
<evidence type="ECO:0000256" key="1">
    <source>
        <dbReference type="ARBA" id="ARBA00004571"/>
    </source>
</evidence>
<keyword evidence="4" id="KW-0472">Membrane</keyword>
<feature type="domain" description="Porin" evidence="6">
    <location>
        <begin position="7"/>
        <end position="299"/>
    </location>
</feature>
<dbReference type="Pfam" id="PF13609">
    <property type="entry name" value="Porin_4"/>
    <property type="match status" value="1"/>
</dbReference>
<reference evidence="8" key="1">
    <citation type="submission" date="2021-01" db="EMBL/GenBank/DDBJ databases">
        <title>Genome public.</title>
        <authorList>
            <person name="Liu C."/>
            <person name="Sun Q."/>
        </authorList>
    </citation>
    <scope>NUCLEOTIDE SEQUENCE [LARGE SCALE GENOMIC DNA]</scope>
    <source>
        <strain evidence="8">CGMCC 1.18722</strain>
    </source>
</reference>
<dbReference type="InterPro" id="IPR050298">
    <property type="entry name" value="Gram-neg_bact_OMP"/>
</dbReference>
<dbReference type="CDD" id="cd00342">
    <property type="entry name" value="gram_neg_porins"/>
    <property type="match status" value="1"/>
</dbReference>
<dbReference type="InterPro" id="IPR033900">
    <property type="entry name" value="Gram_neg_porin_domain"/>
</dbReference>
<dbReference type="Proteomes" id="UP000638570">
    <property type="component" value="Unassembled WGS sequence"/>
</dbReference>
<dbReference type="InterPro" id="IPR023614">
    <property type="entry name" value="Porin_dom_sf"/>
</dbReference>